<feature type="domain" description="Polymerase nucleotidyl transferase" evidence="1">
    <location>
        <begin position="5"/>
        <end position="104"/>
    </location>
</feature>
<keyword evidence="3" id="KW-1185">Reference proteome</keyword>
<reference evidence="2 3" key="1">
    <citation type="journal article" date="2022" name="Res Sq">
        <title>Evolution of multicellular longitudinally dividing oral cavity symbionts (Neisseriaceae).</title>
        <authorList>
            <person name="Nyongesa S."/>
            <person name="Weber P."/>
            <person name="Bernet E."/>
            <person name="Pullido F."/>
            <person name="Nieckarz M."/>
            <person name="Delaby M."/>
            <person name="Nieves C."/>
            <person name="Viehboeck T."/>
            <person name="Krause N."/>
            <person name="Rivera-Millot A."/>
            <person name="Nakamura A."/>
            <person name="Vischer N."/>
            <person name="VanNieuwenhze M."/>
            <person name="Brun Y."/>
            <person name="Cava F."/>
            <person name="Bulgheresi S."/>
            <person name="Veyrier F."/>
        </authorList>
    </citation>
    <scope>NUCLEOTIDE SEQUENCE [LARGE SCALE GENOMIC DNA]</scope>
    <source>
        <strain evidence="2 3">CCUG 63373m</strain>
    </source>
</reference>
<dbReference type="CDD" id="cd05403">
    <property type="entry name" value="NT_KNTase_like"/>
    <property type="match status" value="1"/>
</dbReference>
<dbReference type="Proteomes" id="UP000829817">
    <property type="component" value="Chromosome"/>
</dbReference>
<dbReference type="SUPFAM" id="SSF81301">
    <property type="entry name" value="Nucleotidyltransferase"/>
    <property type="match status" value="1"/>
</dbReference>
<proteinExistence type="predicted"/>
<evidence type="ECO:0000313" key="3">
    <source>
        <dbReference type="Proteomes" id="UP000829817"/>
    </source>
</evidence>
<protein>
    <submittedName>
        <fullName evidence="2">Nucleotidyltransferase domain-containing protein</fullName>
    </submittedName>
</protein>
<dbReference type="InterPro" id="IPR043519">
    <property type="entry name" value="NT_sf"/>
</dbReference>
<evidence type="ECO:0000259" key="1">
    <source>
        <dbReference type="Pfam" id="PF01909"/>
    </source>
</evidence>
<sequence length="116" mass="12699">MSSKLKSRLGEISDDILVQGSRAAGTAKITSDIDIAVRVSPTQFQKLVKEYFGSPNVGSAKERTMLHAIKTGKIQSGEARLSPLRKELERDLNMPVDISIIQKGGAFDKPPYIDIK</sequence>
<dbReference type="Pfam" id="PF01909">
    <property type="entry name" value="NTP_transf_2"/>
    <property type="match status" value="1"/>
</dbReference>
<organism evidence="2 3">
    <name type="scientific">Uruburuella testudinis</name>
    <dbReference type="NCBI Taxonomy" id="1282863"/>
    <lineage>
        <taxon>Bacteria</taxon>
        <taxon>Pseudomonadati</taxon>
        <taxon>Pseudomonadota</taxon>
        <taxon>Betaproteobacteria</taxon>
        <taxon>Neisseriales</taxon>
        <taxon>Neisseriaceae</taxon>
        <taxon>Uruburuella</taxon>
    </lineage>
</organism>
<dbReference type="Gene3D" id="3.30.460.10">
    <property type="entry name" value="Beta Polymerase, domain 2"/>
    <property type="match status" value="1"/>
</dbReference>
<gene>
    <name evidence="2" type="ORF">LVJ83_11075</name>
</gene>
<accession>A0ABY4DWR5</accession>
<evidence type="ECO:0000313" key="2">
    <source>
        <dbReference type="EMBL" id="UOO83261.1"/>
    </source>
</evidence>
<dbReference type="EMBL" id="CP091508">
    <property type="protein sequence ID" value="UOO83261.1"/>
    <property type="molecule type" value="Genomic_DNA"/>
</dbReference>
<name>A0ABY4DWR5_9NEIS</name>
<dbReference type="InterPro" id="IPR002934">
    <property type="entry name" value="Polymerase_NTP_transf_dom"/>
</dbReference>